<dbReference type="KEGG" id="rxy:Rxyl_2017"/>
<dbReference type="PhylomeDB" id="Q1AUG4"/>
<dbReference type="InterPro" id="IPR025736">
    <property type="entry name" value="PucR_C-HTH_dom"/>
</dbReference>
<gene>
    <name evidence="3" type="ordered locus">Rxyl_2017</name>
</gene>
<dbReference type="InterPro" id="IPR000160">
    <property type="entry name" value="GGDEF_dom"/>
</dbReference>
<dbReference type="InterPro" id="IPR042070">
    <property type="entry name" value="PucR_C-HTH_sf"/>
</dbReference>
<evidence type="ECO:0000259" key="2">
    <source>
        <dbReference type="PROSITE" id="PS50887"/>
    </source>
</evidence>
<keyword evidence="4" id="KW-1185">Reference proteome</keyword>
<dbReference type="PANTHER" id="PTHR33744:SF1">
    <property type="entry name" value="DNA-BINDING TRANSCRIPTIONAL ACTIVATOR ADER"/>
    <property type="match status" value="1"/>
</dbReference>
<evidence type="ECO:0000313" key="4">
    <source>
        <dbReference type="Proteomes" id="UP000006637"/>
    </source>
</evidence>
<dbReference type="PROSITE" id="PS50887">
    <property type="entry name" value="GGDEF"/>
    <property type="match status" value="1"/>
</dbReference>
<dbReference type="InterPro" id="IPR041522">
    <property type="entry name" value="CdaR_GGDEF"/>
</dbReference>
<dbReference type="eggNOG" id="COG2508">
    <property type="taxonomic scope" value="Bacteria"/>
</dbReference>
<dbReference type="Gene3D" id="1.10.10.2840">
    <property type="entry name" value="PucR C-terminal helix-turn-helix domain"/>
    <property type="match status" value="1"/>
</dbReference>
<evidence type="ECO:0000313" key="3">
    <source>
        <dbReference type="EMBL" id="ABG04964.1"/>
    </source>
</evidence>
<proteinExistence type="inferred from homology"/>
<dbReference type="Pfam" id="PF17853">
    <property type="entry name" value="GGDEF_2"/>
    <property type="match status" value="1"/>
</dbReference>
<dbReference type="PANTHER" id="PTHR33744">
    <property type="entry name" value="CARBOHYDRATE DIACID REGULATOR"/>
    <property type="match status" value="1"/>
</dbReference>
<protein>
    <submittedName>
        <fullName evidence="3">Transcriptional regulator, CdaR family</fullName>
    </submittedName>
</protein>
<dbReference type="AlphaFoldDB" id="Q1AUG4"/>
<sequence length="564" mass="62304">MSPGGIPLPDFARLLAGEARAECLSAGDPGRRVLGISVEEPVEGWLGPDEAAVTDRAELDASFLKSLAGSGCPAVVWRAPPERTPGEAPQLAAGLGLALFRVSPGVPLRRVLGALSDGEGLLRLSHRAVRELLEGAGEWTPAEAAERISRLLGRRVVVEDAVGRLVAGGEDNPLRELLEREELRASRPSGVDETRRDRRDRYARLPDGFLSVPVERWRVAGRELFWVPLGGGSPAGYLWVDCEGSPLGTGDVIVLYWARRVLEGALGRERIRLETELGMRGDLLDDLIAGHYGSVDLLLQRALYLGADLSRGALAAIVDIDEFARYLERRRLKEPAVQELKRRLADAVRLQARQLFSGFLLGPRSDNVILFLPPSPEAPPDTLRERALELSGRVQRYVRGLLPDLTVSVGIGRYREDPAELPEAYSEAEMALRIGHRIKGPSSVSTFEETGTYKLLFRVLQESPEELESFYAETVEPAVRYDLRYGTGLVQTLASYLRNDASTSRTASELFTHRHTIRYRLERIRELTGLDVDRSEDRERLALGIKAMQLLGRAPEEPSPLSDR</sequence>
<dbReference type="Proteomes" id="UP000006637">
    <property type="component" value="Chromosome"/>
</dbReference>
<accession>Q1AUG4</accession>
<reference evidence="3 4" key="1">
    <citation type="submission" date="2006-06" db="EMBL/GenBank/DDBJ databases">
        <title>Complete sequence of Rubrobacter xylanophilus DSM 9941.</title>
        <authorList>
            <consortium name="US DOE Joint Genome Institute"/>
            <person name="Copeland A."/>
            <person name="Lucas S."/>
            <person name="Lapidus A."/>
            <person name="Barry K."/>
            <person name="Detter J.C."/>
            <person name="Glavina del Rio T."/>
            <person name="Hammon N."/>
            <person name="Israni S."/>
            <person name="Dalin E."/>
            <person name="Tice H."/>
            <person name="Pitluck S."/>
            <person name="Munk A.C."/>
            <person name="Brettin T."/>
            <person name="Bruce D."/>
            <person name="Han C."/>
            <person name="Tapia R."/>
            <person name="Gilna P."/>
            <person name="Schmutz J."/>
            <person name="Larimer F."/>
            <person name="Land M."/>
            <person name="Hauser L."/>
            <person name="Kyrpides N."/>
            <person name="Lykidis A."/>
            <person name="da Costa M.S."/>
            <person name="Rainey F.A."/>
            <person name="Empadinhas N."/>
            <person name="Jolivet E."/>
            <person name="Battista J.R."/>
            <person name="Richardson P."/>
        </authorList>
    </citation>
    <scope>NUCLEOTIDE SEQUENCE [LARGE SCALE GENOMIC DNA]</scope>
    <source>
        <strain evidence="4">DSM 9941 / NBRC 16129 / PRD-1</strain>
    </source>
</reference>
<feature type="domain" description="GGDEF" evidence="2">
    <location>
        <begin position="311"/>
        <end position="449"/>
    </location>
</feature>
<name>Q1AUG4_RUBXD</name>
<evidence type="ECO:0000256" key="1">
    <source>
        <dbReference type="ARBA" id="ARBA00006754"/>
    </source>
</evidence>
<dbReference type="RefSeq" id="WP_011564979.1">
    <property type="nucleotide sequence ID" value="NC_008148.1"/>
</dbReference>
<organism evidence="3 4">
    <name type="scientific">Rubrobacter xylanophilus (strain DSM 9941 / JCM 11954 / NBRC 16129 / PRD-1)</name>
    <dbReference type="NCBI Taxonomy" id="266117"/>
    <lineage>
        <taxon>Bacteria</taxon>
        <taxon>Bacillati</taxon>
        <taxon>Actinomycetota</taxon>
        <taxon>Rubrobacteria</taxon>
        <taxon>Rubrobacterales</taxon>
        <taxon>Rubrobacteraceae</taxon>
        <taxon>Rubrobacter</taxon>
    </lineage>
</organism>
<dbReference type="OrthoDB" id="8450798at2"/>
<dbReference type="Pfam" id="PF13556">
    <property type="entry name" value="HTH_30"/>
    <property type="match status" value="1"/>
</dbReference>
<dbReference type="HOGENOM" id="CLU_017436_3_0_11"/>
<dbReference type="InterPro" id="IPR051448">
    <property type="entry name" value="CdaR-like_regulators"/>
</dbReference>
<dbReference type="STRING" id="266117.Rxyl_2017"/>
<dbReference type="EMBL" id="CP000386">
    <property type="protein sequence ID" value="ABG04964.1"/>
    <property type="molecule type" value="Genomic_DNA"/>
</dbReference>
<comment type="similarity">
    <text evidence="1">Belongs to the CdaR family.</text>
</comment>